<feature type="non-terminal residue" evidence="2">
    <location>
        <position position="46"/>
    </location>
</feature>
<keyword evidence="1" id="KW-0472">Membrane</keyword>
<dbReference type="EMBL" id="BARS01037033">
    <property type="protein sequence ID" value="GAG21696.1"/>
    <property type="molecule type" value="Genomic_DNA"/>
</dbReference>
<reference evidence="2" key="1">
    <citation type="journal article" date="2014" name="Front. Microbiol.">
        <title>High frequency of phylogenetically diverse reductive dehalogenase-homologous genes in deep subseafloor sedimentary metagenomes.</title>
        <authorList>
            <person name="Kawai M."/>
            <person name="Futagami T."/>
            <person name="Toyoda A."/>
            <person name="Takaki Y."/>
            <person name="Nishi S."/>
            <person name="Hori S."/>
            <person name="Arai W."/>
            <person name="Tsubouchi T."/>
            <person name="Morono Y."/>
            <person name="Uchiyama I."/>
            <person name="Ito T."/>
            <person name="Fujiyama A."/>
            <person name="Inagaki F."/>
            <person name="Takami H."/>
        </authorList>
    </citation>
    <scope>NUCLEOTIDE SEQUENCE</scope>
    <source>
        <strain evidence="2">Expedition CK06-06</strain>
    </source>
</reference>
<gene>
    <name evidence="2" type="ORF">S01H1_56834</name>
</gene>
<organism evidence="2">
    <name type="scientific">marine sediment metagenome</name>
    <dbReference type="NCBI Taxonomy" id="412755"/>
    <lineage>
        <taxon>unclassified sequences</taxon>
        <taxon>metagenomes</taxon>
        <taxon>ecological metagenomes</taxon>
    </lineage>
</organism>
<protein>
    <submittedName>
        <fullName evidence="2">Uncharacterized protein</fullName>
    </submittedName>
</protein>
<comment type="caution">
    <text evidence="2">The sequence shown here is derived from an EMBL/GenBank/DDBJ whole genome shotgun (WGS) entry which is preliminary data.</text>
</comment>
<feature type="transmembrane region" description="Helical" evidence="1">
    <location>
        <begin position="27"/>
        <end position="45"/>
    </location>
</feature>
<name>X0X9S0_9ZZZZ</name>
<keyword evidence="1" id="KW-0812">Transmembrane</keyword>
<dbReference type="AlphaFoldDB" id="X0X9S0"/>
<keyword evidence="1" id="KW-1133">Transmembrane helix</keyword>
<evidence type="ECO:0000256" key="1">
    <source>
        <dbReference type="SAM" id="Phobius"/>
    </source>
</evidence>
<sequence length="46" mass="4407">MFVSGAGAVAGTIAAFAGDVIPANLLFLSVGVGSLIGVGVSSMLIR</sequence>
<proteinExistence type="predicted"/>
<evidence type="ECO:0000313" key="2">
    <source>
        <dbReference type="EMBL" id="GAG21696.1"/>
    </source>
</evidence>
<accession>X0X9S0</accession>